<protein>
    <submittedName>
        <fullName evidence="1">Uncharacterized protein</fullName>
    </submittedName>
</protein>
<dbReference type="AlphaFoldDB" id="A0A2P5CFT7"/>
<evidence type="ECO:0000313" key="2">
    <source>
        <dbReference type="Proteomes" id="UP000237105"/>
    </source>
</evidence>
<reference evidence="2" key="1">
    <citation type="submission" date="2016-06" db="EMBL/GenBank/DDBJ databases">
        <title>Parallel loss of symbiosis genes in relatives of nitrogen-fixing non-legume Parasponia.</title>
        <authorList>
            <person name="Van Velzen R."/>
            <person name="Holmer R."/>
            <person name="Bu F."/>
            <person name="Rutten L."/>
            <person name="Van Zeijl A."/>
            <person name="Liu W."/>
            <person name="Santuari L."/>
            <person name="Cao Q."/>
            <person name="Sharma T."/>
            <person name="Shen D."/>
            <person name="Roswanjaya Y."/>
            <person name="Wardhani T."/>
            <person name="Kalhor M.S."/>
            <person name="Jansen J."/>
            <person name="Van den Hoogen J."/>
            <person name="Gungor B."/>
            <person name="Hartog M."/>
            <person name="Hontelez J."/>
            <person name="Verver J."/>
            <person name="Yang W.-C."/>
            <person name="Schijlen E."/>
            <person name="Repin R."/>
            <person name="Schilthuizen M."/>
            <person name="Schranz E."/>
            <person name="Heidstra R."/>
            <person name="Miyata K."/>
            <person name="Fedorova E."/>
            <person name="Kohlen W."/>
            <person name="Bisseling T."/>
            <person name="Smit S."/>
            <person name="Geurts R."/>
        </authorList>
    </citation>
    <scope>NUCLEOTIDE SEQUENCE [LARGE SCALE GENOMIC DNA]</scope>
    <source>
        <strain evidence="2">cv. WU1-14</strain>
    </source>
</reference>
<evidence type="ECO:0000313" key="1">
    <source>
        <dbReference type="EMBL" id="PON59907.1"/>
    </source>
</evidence>
<keyword evidence="2" id="KW-1185">Reference proteome</keyword>
<feature type="non-terminal residue" evidence="1">
    <location>
        <position position="1"/>
    </location>
</feature>
<gene>
    <name evidence="1" type="ORF">PanWU01x14_156260</name>
</gene>
<organism evidence="1 2">
    <name type="scientific">Parasponia andersonii</name>
    <name type="common">Sponia andersonii</name>
    <dbReference type="NCBI Taxonomy" id="3476"/>
    <lineage>
        <taxon>Eukaryota</taxon>
        <taxon>Viridiplantae</taxon>
        <taxon>Streptophyta</taxon>
        <taxon>Embryophyta</taxon>
        <taxon>Tracheophyta</taxon>
        <taxon>Spermatophyta</taxon>
        <taxon>Magnoliopsida</taxon>
        <taxon>eudicotyledons</taxon>
        <taxon>Gunneridae</taxon>
        <taxon>Pentapetalae</taxon>
        <taxon>rosids</taxon>
        <taxon>fabids</taxon>
        <taxon>Rosales</taxon>
        <taxon>Cannabaceae</taxon>
        <taxon>Parasponia</taxon>
    </lineage>
</organism>
<accession>A0A2P5CFT7</accession>
<proteinExistence type="predicted"/>
<comment type="caution">
    <text evidence="1">The sequence shown here is derived from an EMBL/GenBank/DDBJ whole genome shotgun (WGS) entry which is preliminary data.</text>
</comment>
<name>A0A2P5CFT7_PARAD</name>
<dbReference type="EMBL" id="JXTB01000135">
    <property type="protein sequence ID" value="PON59907.1"/>
    <property type="molecule type" value="Genomic_DNA"/>
</dbReference>
<sequence length="314" mass="33909">LIGNLLHRRPVLPLLIQTSRTQQPQRLHRLQLNVGAPFLQRRIHRLHQPLFLYHPLHINHQIHILLLSVKVDRFHGRQNLNQHHAEAIDIALIGQLKVPVVLGIDVPQRPLRAGEDVAVLCLVVLALFLLHQPREPEVGDLGVELLVEQDVARLHVAVVDGGHGSRVEVGEALGGLVRDAEAADPADGLELLGAVAVEVVEEGAVGDELGDEEGLVELDAAAQEAHQAAVVHLAEDPDLVQDLVNPFGVPELGALDGRDGSVVEGSLEDLAEAARADEVGLGEVVRCLGYLFPGEDSGRFAACFGVEAQFSLFH</sequence>
<dbReference type="Proteomes" id="UP000237105">
    <property type="component" value="Unassembled WGS sequence"/>
</dbReference>